<organism evidence="1 2">
    <name type="scientific">Christensenella minuta</name>
    <dbReference type="NCBI Taxonomy" id="626937"/>
    <lineage>
        <taxon>Bacteria</taxon>
        <taxon>Bacillati</taxon>
        <taxon>Bacillota</taxon>
        <taxon>Clostridia</taxon>
        <taxon>Christensenellales</taxon>
        <taxon>Christensenellaceae</taxon>
        <taxon>Christensenella</taxon>
    </lineage>
</organism>
<keyword evidence="2" id="KW-1185">Reference proteome</keyword>
<evidence type="ECO:0000313" key="1">
    <source>
        <dbReference type="EMBL" id="KXK66073.1"/>
    </source>
</evidence>
<accession>A0A136Q5X3</accession>
<dbReference type="Gene3D" id="1.20.140.160">
    <property type="match status" value="1"/>
</dbReference>
<comment type="caution">
    <text evidence="1">The sequence shown here is derived from an EMBL/GenBank/DDBJ whole genome shotgun (WGS) entry which is preliminary data.</text>
</comment>
<dbReference type="InterPro" id="IPR013324">
    <property type="entry name" value="RNA_pol_sigma_r3/r4-like"/>
</dbReference>
<dbReference type="Proteomes" id="UP000070366">
    <property type="component" value="Unassembled WGS sequence"/>
</dbReference>
<evidence type="ECO:0008006" key="3">
    <source>
        <dbReference type="Google" id="ProtNLM"/>
    </source>
</evidence>
<protein>
    <recommendedName>
        <fullName evidence="3">RNA polymerase sigma factor, sigma-70 family</fullName>
    </recommendedName>
</protein>
<reference evidence="1 2" key="1">
    <citation type="submission" date="2016-02" db="EMBL/GenBank/DDBJ databases">
        <authorList>
            <person name="Wen L."/>
            <person name="He K."/>
            <person name="Yang H."/>
        </authorList>
    </citation>
    <scope>NUCLEOTIDE SEQUENCE [LARGE SCALE GENOMIC DNA]</scope>
    <source>
        <strain evidence="1 2">DSM 22607</strain>
    </source>
</reference>
<proteinExistence type="predicted"/>
<sequence>MEVTMKKVNLREFYPSLYTKDTYVFLPDDVVTALWEETKRERAGYAKIRYHRAYYSLDREDGIERFALHSPMLPEEIMQQKELREFLYSIIMELPEKQLKRFYAYYVLRMKLKDIARIEGTDAAAVLRSVQKSEKTIRKKIKNFLED</sequence>
<dbReference type="SUPFAM" id="SSF88659">
    <property type="entry name" value="Sigma3 and sigma4 domains of RNA polymerase sigma factors"/>
    <property type="match status" value="1"/>
</dbReference>
<name>A0A136Q5X3_9FIRM</name>
<dbReference type="AlphaFoldDB" id="A0A136Q5X3"/>
<dbReference type="STRING" id="626937.HMPREF3293_01101"/>
<evidence type="ECO:0000313" key="2">
    <source>
        <dbReference type="Proteomes" id="UP000070366"/>
    </source>
</evidence>
<gene>
    <name evidence="1" type="ORF">HMPREF3293_01101</name>
</gene>
<dbReference type="EMBL" id="LSZW01000049">
    <property type="protein sequence ID" value="KXK66073.1"/>
    <property type="molecule type" value="Genomic_DNA"/>
</dbReference>